<dbReference type="Proteomes" id="UP000799436">
    <property type="component" value="Unassembled WGS sequence"/>
</dbReference>
<dbReference type="EMBL" id="ML995822">
    <property type="protein sequence ID" value="KAF2770938.1"/>
    <property type="molecule type" value="Genomic_DNA"/>
</dbReference>
<accession>A0A6G1LES8</accession>
<name>A0A6G1LES8_9PEZI</name>
<proteinExistence type="predicted"/>
<sequence length="79" mass="8562">MNLVAMFVPFVHFGYPESAGLSHDEVGSVFLPADMQNDGARNVSILNGAVDDLERGKARVITQEVEKTVRIGSQSKGRT</sequence>
<evidence type="ECO:0000313" key="2">
    <source>
        <dbReference type="Proteomes" id="UP000799436"/>
    </source>
</evidence>
<organism evidence="1 2">
    <name type="scientific">Teratosphaeria nubilosa</name>
    <dbReference type="NCBI Taxonomy" id="161662"/>
    <lineage>
        <taxon>Eukaryota</taxon>
        <taxon>Fungi</taxon>
        <taxon>Dikarya</taxon>
        <taxon>Ascomycota</taxon>
        <taxon>Pezizomycotina</taxon>
        <taxon>Dothideomycetes</taxon>
        <taxon>Dothideomycetidae</taxon>
        <taxon>Mycosphaerellales</taxon>
        <taxon>Teratosphaeriaceae</taxon>
        <taxon>Teratosphaeria</taxon>
    </lineage>
</organism>
<reference evidence="1" key="1">
    <citation type="journal article" date="2020" name="Stud. Mycol.">
        <title>101 Dothideomycetes genomes: a test case for predicting lifestyles and emergence of pathogens.</title>
        <authorList>
            <person name="Haridas S."/>
            <person name="Albert R."/>
            <person name="Binder M."/>
            <person name="Bloem J."/>
            <person name="Labutti K."/>
            <person name="Salamov A."/>
            <person name="Andreopoulos B."/>
            <person name="Baker S."/>
            <person name="Barry K."/>
            <person name="Bills G."/>
            <person name="Bluhm B."/>
            <person name="Cannon C."/>
            <person name="Castanera R."/>
            <person name="Culley D."/>
            <person name="Daum C."/>
            <person name="Ezra D."/>
            <person name="Gonzalez J."/>
            <person name="Henrissat B."/>
            <person name="Kuo A."/>
            <person name="Liang C."/>
            <person name="Lipzen A."/>
            <person name="Lutzoni F."/>
            <person name="Magnuson J."/>
            <person name="Mondo S."/>
            <person name="Nolan M."/>
            <person name="Ohm R."/>
            <person name="Pangilinan J."/>
            <person name="Park H.-J."/>
            <person name="Ramirez L."/>
            <person name="Alfaro M."/>
            <person name="Sun H."/>
            <person name="Tritt A."/>
            <person name="Yoshinaga Y."/>
            <person name="Zwiers L.-H."/>
            <person name="Turgeon B."/>
            <person name="Goodwin S."/>
            <person name="Spatafora J."/>
            <person name="Crous P."/>
            <person name="Grigoriev I."/>
        </authorList>
    </citation>
    <scope>NUCLEOTIDE SEQUENCE</scope>
    <source>
        <strain evidence="1">CBS 116005</strain>
    </source>
</reference>
<keyword evidence="2" id="KW-1185">Reference proteome</keyword>
<protein>
    <submittedName>
        <fullName evidence="1">Uncharacterized protein</fullName>
    </submittedName>
</protein>
<gene>
    <name evidence="1" type="ORF">EJ03DRAFT_326008</name>
</gene>
<dbReference type="AlphaFoldDB" id="A0A6G1LES8"/>
<evidence type="ECO:0000313" key="1">
    <source>
        <dbReference type="EMBL" id="KAF2770938.1"/>
    </source>
</evidence>